<proteinExistence type="predicted"/>
<name>A0A382ZJZ6_9ZZZZ</name>
<dbReference type="EMBL" id="UINC01184608">
    <property type="protein sequence ID" value="SVD95897.1"/>
    <property type="molecule type" value="Genomic_DNA"/>
</dbReference>
<organism evidence="1">
    <name type="scientific">marine metagenome</name>
    <dbReference type="NCBI Taxonomy" id="408172"/>
    <lineage>
        <taxon>unclassified sequences</taxon>
        <taxon>metagenomes</taxon>
        <taxon>ecological metagenomes</taxon>
    </lineage>
</organism>
<feature type="non-terminal residue" evidence="1">
    <location>
        <position position="1"/>
    </location>
</feature>
<gene>
    <name evidence="1" type="ORF">METZ01_LOCUS448751</name>
</gene>
<accession>A0A382ZJZ6</accession>
<protein>
    <submittedName>
        <fullName evidence="1">Uncharacterized protein</fullName>
    </submittedName>
</protein>
<dbReference type="AlphaFoldDB" id="A0A382ZJZ6"/>
<reference evidence="1" key="1">
    <citation type="submission" date="2018-05" db="EMBL/GenBank/DDBJ databases">
        <authorList>
            <person name="Lanie J.A."/>
            <person name="Ng W.-L."/>
            <person name="Kazmierczak K.M."/>
            <person name="Andrzejewski T.M."/>
            <person name="Davidsen T.M."/>
            <person name="Wayne K.J."/>
            <person name="Tettelin H."/>
            <person name="Glass J.I."/>
            <person name="Rusch D."/>
            <person name="Podicherti R."/>
            <person name="Tsui H.-C.T."/>
            <person name="Winkler M.E."/>
        </authorList>
    </citation>
    <scope>NUCLEOTIDE SEQUENCE</scope>
</reference>
<sequence>GEMAISQEGSSRIKAFDLTKKSGFIIVNGSINHLKINTL</sequence>
<evidence type="ECO:0000313" key="1">
    <source>
        <dbReference type="EMBL" id="SVD95897.1"/>
    </source>
</evidence>